<gene>
    <name evidence="1" type="ORF">OM960_15600</name>
</gene>
<sequence>MAELITADNFDELLDDLGELGVPRFHVFDLVAEARAAELMRRIESGRARGHADDSEIAILPDGEGVLMAINTDDAITNNGFKVSDWRTEGPGRPEVFGSWELPLADCEALLSAPHDEHRIAHARAVAAKVAEIPNPHVIQHAQIVLEQATGAYVGFLSISVADVRDTFGQTEPGLEDVPDAGIQSAIYAESQKFDPEEAFGVAMDAVWDRLVADFPTLAEDGEPEDDDGMEP</sequence>
<dbReference type="EMBL" id="JAPDOG010000014">
    <property type="protein sequence ID" value="MCW3782973.1"/>
    <property type="molecule type" value="Genomic_DNA"/>
</dbReference>
<comment type="caution">
    <text evidence="1">The sequence shown here is derived from an EMBL/GenBank/DDBJ whole genome shotgun (WGS) entry which is preliminary data.</text>
</comment>
<proteinExistence type="predicted"/>
<accession>A0ABT3J5L7</accession>
<organism evidence="1 2">
    <name type="scientific">Defluviimonas salinarum</name>
    <dbReference type="NCBI Taxonomy" id="2992147"/>
    <lineage>
        <taxon>Bacteria</taxon>
        <taxon>Pseudomonadati</taxon>
        <taxon>Pseudomonadota</taxon>
        <taxon>Alphaproteobacteria</taxon>
        <taxon>Rhodobacterales</taxon>
        <taxon>Paracoccaceae</taxon>
        <taxon>Albidovulum</taxon>
    </lineage>
</organism>
<protein>
    <submittedName>
        <fullName evidence="1">Uncharacterized protein</fullName>
    </submittedName>
</protein>
<evidence type="ECO:0000313" key="1">
    <source>
        <dbReference type="EMBL" id="MCW3782973.1"/>
    </source>
</evidence>
<name>A0ABT3J5L7_9RHOB</name>
<keyword evidence="2" id="KW-1185">Reference proteome</keyword>
<reference evidence="1 2" key="1">
    <citation type="submission" date="2022-10" db="EMBL/GenBank/DDBJ databases">
        <title>Defluviimonas sp. CAU 1641 isolated from mud.</title>
        <authorList>
            <person name="Kim W."/>
        </authorList>
    </citation>
    <scope>NUCLEOTIDE SEQUENCE [LARGE SCALE GENOMIC DNA]</scope>
    <source>
        <strain evidence="1 2">CAU 1641</strain>
    </source>
</reference>
<dbReference type="Proteomes" id="UP001207582">
    <property type="component" value="Unassembled WGS sequence"/>
</dbReference>
<evidence type="ECO:0000313" key="2">
    <source>
        <dbReference type="Proteomes" id="UP001207582"/>
    </source>
</evidence>